<proteinExistence type="predicted"/>
<dbReference type="PROSITE" id="PS51318">
    <property type="entry name" value="TAT"/>
    <property type="match status" value="1"/>
</dbReference>
<dbReference type="EMBL" id="FNEE01000004">
    <property type="protein sequence ID" value="SDJ09594.1"/>
    <property type="molecule type" value="Genomic_DNA"/>
</dbReference>
<organism evidence="1 2">
    <name type="scientific">Mesorhizobium muleiense</name>
    <dbReference type="NCBI Taxonomy" id="1004279"/>
    <lineage>
        <taxon>Bacteria</taxon>
        <taxon>Pseudomonadati</taxon>
        <taxon>Pseudomonadota</taxon>
        <taxon>Alphaproteobacteria</taxon>
        <taxon>Hyphomicrobiales</taxon>
        <taxon>Phyllobacteriaceae</taxon>
        <taxon>Mesorhizobium</taxon>
    </lineage>
</organism>
<dbReference type="Proteomes" id="UP000198894">
    <property type="component" value="Unassembled WGS sequence"/>
</dbReference>
<keyword evidence="2" id="KW-1185">Reference proteome</keyword>
<reference evidence="2" key="1">
    <citation type="submission" date="2016-10" db="EMBL/GenBank/DDBJ databases">
        <authorList>
            <person name="Varghese N."/>
            <person name="Submissions S."/>
        </authorList>
    </citation>
    <scope>NUCLEOTIDE SEQUENCE [LARGE SCALE GENOMIC DNA]</scope>
    <source>
        <strain evidence="2">CGMCC 1.11022</strain>
    </source>
</reference>
<evidence type="ECO:0000313" key="2">
    <source>
        <dbReference type="Proteomes" id="UP000198894"/>
    </source>
</evidence>
<dbReference type="RefSeq" id="WP_091592996.1">
    <property type="nucleotide sequence ID" value="NZ_FNEE01000004.1"/>
</dbReference>
<protein>
    <submittedName>
        <fullName evidence="1">Nitrate/nitrite transport system substrate-binding protein</fullName>
    </submittedName>
</protein>
<name>A0A1G8QXY1_9HYPH</name>
<accession>A0A1G8QXY1</accession>
<sequence>MTKRIGTAASLADFTRRDFLASSALTAALFTAALLLFPVGAKTESKDLTVASPVSLHAPMPRR</sequence>
<dbReference type="AlphaFoldDB" id="A0A1G8QXY1"/>
<evidence type="ECO:0000313" key="1">
    <source>
        <dbReference type="EMBL" id="SDJ09594.1"/>
    </source>
</evidence>
<gene>
    <name evidence="1" type="ORF">SAMN05428953_104199</name>
</gene>
<dbReference type="InterPro" id="IPR006311">
    <property type="entry name" value="TAT_signal"/>
</dbReference>